<protein>
    <recommendedName>
        <fullName evidence="3">DUF1848 domain-containing protein</fullName>
    </recommendedName>
</protein>
<dbReference type="InterPro" id="IPR014998">
    <property type="entry name" value="DUF1848"/>
</dbReference>
<accession>A0A1I4N8Z9</accession>
<keyword evidence="2" id="KW-1185">Reference proteome</keyword>
<evidence type="ECO:0000313" key="1">
    <source>
        <dbReference type="EMBL" id="SFM11865.1"/>
    </source>
</evidence>
<dbReference type="STRING" id="29563.SAMN02983006_02840"/>
<dbReference type="RefSeq" id="WP_089862812.1">
    <property type="nucleotide sequence ID" value="NZ_FOTI01000072.1"/>
</dbReference>
<organism evidence="1 2">
    <name type="scientific">Halanaerobium salsuginis</name>
    <dbReference type="NCBI Taxonomy" id="29563"/>
    <lineage>
        <taxon>Bacteria</taxon>
        <taxon>Bacillati</taxon>
        <taxon>Bacillota</taxon>
        <taxon>Clostridia</taxon>
        <taxon>Halanaerobiales</taxon>
        <taxon>Halanaerobiaceae</taxon>
        <taxon>Halanaerobium</taxon>
    </lineage>
</organism>
<gene>
    <name evidence="1" type="ORF">SAMN02983006_02840</name>
</gene>
<proteinExistence type="predicted"/>
<evidence type="ECO:0008006" key="3">
    <source>
        <dbReference type="Google" id="ProtNLM"/>
    </source>
</evidence>
<sequence>MIISASRRTDLPAFYSKWFYNRIKAQSVMVRNPFNYRQISKINLSAKLIDCIVFWTKNPTADFIAQLDLLKDYNYYFQFTINPYNRNLESRVPLKKQIIKKFITLSQKIGKERLIWRYDPIILTDTIDEEYHYKYFDFLAAQLAQYTDKCIISFLDNYKKTEKNLAEINLTALTTTKMKIIASNLADLAAKYDLKLASCAEAVDLTTFNIQPSSCIDSKLIEQISGFKLTAKNDKNQRKFCNCAESIDIGSYNSCLHFCKYCYANSQSEIVEKNFSTHQPESPLLIGNLDLEKDTIKERKFNSFQIKNLKLFN</sequence>
<dbReference type="AlphaFoldDB" id="A0A1I4N8Z9"/>
<name>A0A1I4N8Z9_9FIRM</name>
<dbReference type="EMBL" id="FOTI01000072">
    <property type="protein sequence ID" value="SFM11865.1"/>
    <property type="molecule type" value="Genomic_DNA"/>
</dbReference>
<dbReference type="Pfam" id="PF08902">
    <property type="entry name" value="DUF1848"/>
    <property type="match status" value="1"/>
</dbReference>
<reference evidence="1 2" key="1">
    <citation type="submission" date="2016-10" db="EMBL/GenBank/DDBJ databases">
        <authorList>
            <person name="de Groot N.N."/>
        </authorList>
    </citation>
    <scope>NUCLEOTIDE SEQUENCE [LARGE SCALE GENOMIC DNA]</scope>
    <source>
        <strain evidence="1 2">ATCC 51327</strain>
    </source>
</reference>
<dbReference type="OrthoDB" id="9771212at2"/>
<dbReference type="Proteomes" id="UP000199006">
    <property type="component" value="Unassembled WGS sequence"/>
</dbReference>
<evidence type="ECO:0000313" key="2">
    <source>
        <dbReference type="Proteomes" id="UP000199006"/>
    </source>
</evidence>